<dbReference type="SUPFAM" id="SSF82784">
    <property type="entry name" value="OsmC-like"/>
    <property type="match status" value="1"/>
</dbReference>
<dbReference type="NCBIfam" id="TIGR03562">
    <property type="entry name" value="osmo_induc_OsmC"/>
    <property type="match status" value="1"/>
</dbReference>
<proteinExistence type="predicted"/>
<dbReference type="STRING" id="463301.SAMN04487955_102148"/>
<keyword evidence="2" id="KW-1185">Reference proteome</keyword>
<dbReference type="InterPro" id="IPR052707">
    <property type="entry name" value="OsmC_Ohr_Peroxiredoxin"/>
</dbReference>
<sequence length="143" mass="15118">MSITKTASARWQGGLKNGKGTISTESGVLKEVPYGFKQRFEGQAGSNPEELIGAAHASCFSMALSLILGEADMEAESIDTKATVTLEQDDDGFSIPAIHLETRVRMPGADQTAFEEAAEKAKAGCPVSKLLNAKITLDATLDN</sequence>
<dbReference type="Proteomes" id="UP000198693">
    <property type="component" value="Unassembled WGS sequence"/>
</dbReference>
<accession>A0A1I7G0E5</accession>
<evidence type="ECO:0000313" key="2">
    <source>
        <dbReference type="Proteomes" id="UP000198693"/>
    </source>
</evidence>
<name>A0A1I7G0E5_9GAMM</name>
<dbReference type="Gene3D" id="3.30.300.20">
    <property type="match status" value="1"/>
</dbReference>
<dbReference type="InterPro" id="IPR015946">
    <property type="entry name" value="KH_dom-like_a/b"/>
</dbReference>
<dbReference type="AlphaFoldDB" id="A0A1I7G0E5"/>
<dbReference type="Pfam" id="PF02566">
    <property type="entry name" value="OsmC"/>
    <property type="match status" value="1"/>
</dbReference>
<dbReference type="EMBL" id="FPBP01000002">
    <property type="protein sequence ID" value="SFU41915.1"/>
    <property type="molecule type" value="Genomic_DNA"/>
</dbReference>
<dbReference type="InterPro" id="IPR036102">
    <property type="entry name" value="OsmC/Ohrsf"/>
</dbReference>
<dbReference type="PANTHER" id="PTHR42830">
    <property type="entry name" value="OSMOTICALLY INDUCIBLE FAMILY PROTEIN"/>
    <property type="match status" value="1"/>
</dbReference>
<dbReference type="GO" id="GO:0004601">
    <property type="term" value="F:peroxidase activity"/>
    <property type="evidence" value="ECO:0007669"/>
    <property type="project" value="InterPro"/>
</dbReference>
<dbReference type="InterPro" id="IPR003718">
    <property type="entry name" value="OsmC/Ohr_fam"/>
</dbReference>
<reference evidence="2" key="1">
    <citation type="submission" date="2016-10" db="EMBL/GenBank/DDBJ databases">
        <authorList>
            <person name="Varghese N."/>
            <person name="Submissions S."/>
        </authorList>
    </citation>
    <scope>NUCLEOTIDE SEQUENCE [LARGE SCALE GENOMIC DNA]</scope>
    <source>
        <strain evidence="2">CGMCC 1.6981</strain>
    </source>
</reference>
<gene>
    <name evidence="1" type="ORF">SAMN04487955_102148</name>
</gene>
<evidence type="ECO:0000313" key="1">
    <source>
        <dbReference type="EMBL" id="SFU41915.1"/>
    </source>
</evidence>
<dbReference type="GO" id="GO:0006979">
    <property type="term" value="P:response to oxidative stress"/>
    <property type="evidence" value="ECO:0007669"/>
    <property type="project" value="InterPro"/>
</dbReference>
<dbReference type="PANTHER" id="PTHR42830:SF1">
    <property type="entry name" value="OSMOTICALLY INDUCIBLE FAMILY PROTEIN"/>
    <property type="match status" value="1"/>
</dbReference>
<protein>
    <submittedName>
        <fullName evidence="1">Osmotically inducible protein OsmC</fullName>
    </submittedName>
</protein>
<dbReference type="InterPro" id="IPR019904">
    <property type="entry name" value="Peroxiredoxin_OsmC"/>
</dbReference>
<dbReference type="RefSeq" id="WP_089792959.1">
    <property type="nucleotide sequence ID" value="NZ_FPBP01000002.1"/>
</dbReference>
<dbReference type="OrthoDB" id="9807532at2"/>
<organism evidence="1 2">
    <name type="scientific">Halomonas korlensis</name>
    <dbReference type="NCBI Taxonomy" id="463301"/>
    <lineage>
        <taxon>Bacteria</taxon>
        <taxon>Pseudomonadati</taxon>
        <taxon>Pseudomonadota</taxon>
        <taxon>Gammaproteobacteria</taxon>
        <taxon>Oceanospirillales</taxon>
        <taxon>Halomonadaceae</taxon>
        <taxon>Halomonas</taxon>
    </lineage>
</organism>